<keyword evidence="6" id="KW-0443">Lipid metabolism</keyword>
<evidence type="ECO:0000256" key="8">
    <source>
        <dbReference type="ARBA" id="ARBA00023235"/>
    </source>
</evidence>
<dbReference type="Proteomes" id="UP001190700">
    <property type="component" value="Unassembled WGS sequence"/>
</dbReference>
<dbReference type="InterPro" id="IPR029045">
    <property type="entry name" value="ClpP/crotonase-like_dom_sf"/>
</dbReference>
<evidence type="ECO:0000256" key="6">
    <source>
        <dbReference type="ARBA" id="ARBA00023098"/>
    </source>
</evidence>
<dbReference type="Gene3D" id="3.90.226.10">
    <property type="entry name" value="2-enoyl-CoA Hydratase, Chain A, domain 1"/>
    <property type="match status" value="1"/>
</dbReference>
<keyword evidence="4" id="KW-0276">Fatty acid metabolism</keyword>
<evidence type="ECO:0000313" key="10">
    <source>
        <dbReference type="Proteomes" id="UP001190700"/>
    </source>
</evidence>
<keyword evidence="10" id="KW-1185">Reference proteome</keyword>
<accession>A0AAE0FD43</accession>
<name>A0AAE0FD43_9CHLO</name>
<dbReference type="PANTHER" id="PTHR43149:SF1">
    <property type="entry name" value="DELTA(3,5)-DELTA(2,4)-DIENOYL-COA ISOMERASE, MITOCHONDRIAL"/>
    <property type="match status" value="1"/>
</dbReference>
<reference evidence="9 10" key="1">
    <citation type="journal article" date="2015" name="Genome Biol. Evol.">
        <title>Comparative Genomics of a Bacterivorous Green Alga Reveals Evolutionary Causalities and Consequences of Phago-Mixotrophic Mode of Nutrition.</title>
        <authorList>
            <person name="Burns J.A."/>
            <person name="Paasch A."/>
            <person name="Narechania A."/>
            <person name="Kim E."/>
        </authorList>
    </citation>
    <scope>NUCLEOTIDE SEQUENCE [LARGE SCALE GENOMIC DNA]</scope>
    <source>
        <strain evidence="9 10">PLY_AMNH</strain>
    </source>
</reference>
<dbReference type="CDD" id="cd06558">
    <property type="entry name" value="crotonase-like"/>
    <property type="match status" value="1"/>
</dbReference>
<evidence type="ECO:0000256" key="7">
    <source>
        <dbReference type="ARBA" id="ARBA00023140"/>
    </source>
</evidence>
<dbReference type="Gene3D" id="1.10.12.10">
    <property type="entry name" value="Lyase 2-enoyl-coa Hydratase, Chain A, domain 2"/>
    <property type="match status" value="1"/>
</dbReference>
<sequence>MAHYNYKNLSANLENNGVLSLSLNRPRKMNAFNEELFHELKVCFEQISWDPDVRCVVFSGNGRAFCAGIDLTFLASNTTIEETDIGRKSLILTKFVRALQNSVSAIADCNKPVICVIHGACIGVGIEVVAATDIRYCTSDATFSVREGRMGLAADVGGLQRLPKIVGNDSKIRELAFTARDFRGKEAENLGLVSQVFDDQAGAMAAAMATAQEIAALSPVAMVATKKTLNYSREHSVEEGLDYIATLNGALLQSEDVPIAVAASQTKTKPTFSKL</sequence>
<comment type="similarity">
    <text evidence="3">Belongs to the enoyl-CoA hydratase/isomerase family.</text>
</comment>
<comment type="caution">
    <text evidence="9">The sequence shown here is derived from an EMBL/GenBank/DDBJ whole genome shotgun (WGS) entry which is preliminary data.</text>
</comment>
<comment type="pathway">
    <text evidence="2">Lipid metabolism; fatty acid beta-oxidation.</text>
</comment>
<dbReference type="InterPro" id="IPR014748">
    <property type="entry name" value="Enoyl-CoA_hydra_C"/>
</dbReference>
<dbReference type="GO" id="GO:0051750">
    <property type="term" value="F:delta(3,5)-delta(2,4)-dienoyl-CoA isomerase activity"/>
    <property type="evidence" value="ECO:0007669"/>
    <property type="project" value="TreeGrafter"/>
</dbReference>
<proteinExistence type="inferred from homology"/>
<evidence type="ECO:0000256" key="5">
    <source>
        <dbReference type="ARBA" id="ARBA00022990"/>
    </source>
</evidence>
<dbReference type="EMBL" id="LGRX02020906">
    <property type="protein sequence ID" value="KAK3257166.1"/>
    <property type="molecule type" value="Genomic_DNA"/>
</dbReference>
<evidence type="ECO:0000256" key="2">
    <source>
        <dbReference type="ARBA" id="ARBA00005005"/>
    </source>
</evidence>
<evidence type="ECO:0000256" key="3">
    <source>
        <dbReference type="ARBA" id="ARBA00005254"/>
    </source>
</evidence>
<dbReference type="GO" id="GO:0005777">
    <property type="term" value="C:peroxisome"/>
    <property type="evidence" value="ECO:0007669"/>
    <property type="project" value="UniProtKB-SubCell"/>
</dbReference>
<dbReference type="SUPFAM" id="SSF52096">
    <property type="entry name" value="ClpP/crotonase"/>
    <property type="match status" value="1"/>
</dbReference>
<dbReference type="InterPro" id="IPR045002">
    <property type="entry name" value="Ech1-like"/>
</dbReference>
<protein>
    <submittedName>
        <fullName evidence="9">Uncharacterized protein</fullName>
    </submittedName>
</protein>
<dbReference type="InterPro" id="IPR001753">
    <property type="entry name" value="Enoyl-CoA_hydra/iso"/>
</dbReference>
<dbReference type="FunFam" id="3.90.226.10:FF:000024">
    <property type="entry name" value="Delta3,5-delta2,4-dienoyl-CoA isomerase"/>
    <property type="match status" value="1"/>
</dbReference>
<keyword evidence="5" id="KW-0007">Acetylation</keyword>
<dbReference type="GO" id="GO:0006631">
    <property type="term" value="P:fatty acid metabolic process"/>
    <property type="evidence" value="ECO:0007669"/>
    <property type="project" value="UniProtKB-KW"/>
</dbReference>
<dbReference type="PANTHER" id="PTHR43149">
    <property type="entry name" value="ENOYL-COA HYDRATASE"/>
    <property type="match status" value="1"/>
</dbReference>
<evidence type="ECO:0000256" key="1">
    <source>
        <dbReference type="ARBA" id="ARBA00004275"/>
    </source>
</evidence>
<evidence type="ECO:0000256" key="4">
    <source>
        <dbReference type="ARBA" id="ARBA00022832"/>
    </source>
</evidence>
<dbReference type="Pfam" id="PF00378">
    <property type="entry name" value="ECH_1"/>
    <property type="match status" value="1"/>
</dbReference>
<comment type="subcellular location">
    <subcellularLocation>
        <location evidence="1">Peroxisome</location>
    </subcellularLocation>
</comment>
<keyword evidence="8" id="KW-0413">Isomerase</keyword>
<evidence type="ECO:0000313" key="9">
    <source>
        <dbReference type="EMBL" id="KAK3257166.1"/>
    </source>
</evidence>
<organism evidence="9 10">
    <name type="scientific">Cymbomonas tetramitiformis</name>
    <dbReference type="NCBI Taxonomy" id="36881"/>
    <lineage>
        <taxon>Eukaryota</taxon>
        <taxon>Viridiplantae</taxon>
        <taxon>Chlorophyta</taxon>
        <taxon>Pyramimonadophyceae</taxon>
        <taxon>Pyramimonadales</taxon>
        <taxon>Pyramimonadaceae</taxon>
        <taxon>Cymbomonas</taxon>
    </lineage>
</organism>
<dbReference type="FunFam" id="1.10.12.10:FF:000004">
    <property type="entry name" value="Delta3,5-delta2,4-dienoyl-CoA isomerase"/>
    <property type="match status" value="1"/>
</dbReference>
<dbReference type="AlphaFoldDB" id="A0AAE0FD43"/>
<gene>
    <name evidence="9" type="ORF">CYMTET_33737</name>
</gene>
<keyword evidence="7" id="KW-0576">Peroxisome</keyword>